<sequence>MNKYDKKVLEVAPIGAVIYELLQKEDRGSNGKIIDFLLEGILTFGSAVKQLETRETYYLIMNENEADLVTIQKDLTISNQDISSAVQIASGKKYFLHDGYKYNLYRKIQ</sequence>
<reference evidence="2" key="1">
    <citation type="journal article" date="2019" name="Int. J. Syst. Evol. Microbiol.">
        <title>The Global Catalogue of Microorganisms (GCM) 10K type strain sequencing project: providing services to taxonomists for standard genome sequencing and annotation.</title>
        <authorList>
            <consortium name="The Broad Institute Genomics Platform"/>
            <consortium name="The Broad Institute Genome Sequencing Center for Infectious Disease"/>
            <person name="Wu L."/>
            <person name="Ma J."/>
        </authorList>
    </citation>
    <scope>NUCLEOTIDE SEQUENCE [LARGE SCALE GENOMIC DNA]</scope>
    <source>
        <strain evidence="2">CCUG 15531</strain>
    </source>
</reference>
<dbReference type="RefSeq" id="WP_388039235.1">
    <property type="nucleotide sequence ID" value="NZ_JBHUEK010000023.1"/>
</dbReference>
<dbReference type="EMBL" id="JBHUEK010000023">
    <property type="protein sequence ID" value="MFD1779842.1"/>
    <property type="molecule type" value="Genomic_DNA"/>
</dbReference>
<protein>
    <submittedName>
        <fullName evidence="1">Uncharacterized protein</fullName>
    </submittedName>
</protein>
<keyword evidence="2" id="KW-1185">Reference proteome</keyword>
<organism evidence="1 2">
    <name type="scientific">Fredinandcohnia salidurans</name>
    <dbReference type="NCBI Taxonomy" id="2595041"/>
    <lineage>
        <taxon>Bacteria</taxon>
        <taxon>Bacillati</taxon>
        <taxon>Bacillota</taxon>
        <taxon>Bacilli</taxon>
        <taxon>Bacillales</taxon>
        <taxon>Bacillaceae</taxon>
        <taxon>Fredinandcohnia</taxon>
    </lineage>
</organism>
<accession>A0ABW4MQV9</accession>
<name>A0ABW4MQV9_9BACI</name>
<evidence type="ECO:0000313" key="2">
    <source>
        <dbReference type="Proteomes" id="UP001597227"/>
    </source>
</evidence>
<evidence type="ECO:0000313" key="1">
    <source>
        <dbReference type="EMBL" id="MFD1779842.1"/>
    </source>
</evidence>
<gene>
    <name evidence="1" type="ORF">ACFSFW_14345</name>
</gene>
<proteinExistence type="predicted"/>
<dbReference type="Proteomes" id="UP001597227">
    <property type="component" value="Unassembled WGS sequence"/>
</dbReference>
<comment type="caution">
    <text evidence="1">The sequence shown here is derived from an EMBL/GenBank/DDBJ whole genome shotgun (WGS) entry which is preliminary data.</text>
</comment>